<dbReference type="InterPro" id="IPR029069">
    <property type="entry name" value="HotDog_dom_sf"/>
</dbReference>
<proteinExistence type="predicted"/>
<dbReference type="Proteomes" id="UP000481327">
    <property type="component" value="Unassembled WGS sequence"/>
</dbReference>
<dbReference type="SUPFAM" id="SSF54637">
    <property type="entry name" value="Thioesterase/thiol ester dehydrase-isomerase"/>
    <property type="match status" value="1"/>
</dbReference>
<sequence length="143" mass="15927">MKADPRRHDLAAYPWSVVMETRFADMDVNRHLNNVAITRFFEEARIRFNWHLISPGKADARPRYLVAHVAVDYLGEGAYPAPVTMTYAVGGIGRSSFRCLMGMFQNGACIALCDSVLVHRGPDGPAPLPEELRIRLEAFPLAG</sequence>
<dbReference type="AlphaFoldDB" id="A0A7C9KXX6"/>
<reference evidence="1 2" key="1">
    <citation type="submission" date="2019-09" db="EMBL/GenBank/DDBJ databases">
        <title>Polymorphobacter sp. isolated from a lake in China.</title>
        <authorList>
            <person name="Liu Z."/>
        </authorList>
    </citation>
    <scope>NUCLEOTIDE SEQUENCE [LARGE SCALE GENOMIC DNA]</scope>
    <source>
        <strain evidence="1 2">D40P</strain>
    </source>
</reference>
<name>A0A7C9KXX6_9SPHN</name>
<dbReference type="CDD" id="cd00586">
    <property type="entry name" value="4HBT"/>
    <property type="match status" value="1"/>
</dbReference>
<organism evidence="1 2">
    <name type="scientific">Sandarakinorhabdus fusca</name>
    <dbReference type="NCBI Taxonomy" id="1439888"/>
    <lineage>
        <taxon>Bacteria</taxon>
        <taxon>Pseudomonadati</taxon>
        <taxon>Pseudomonadota</taxon>
        <taxon>Alphaproteobacteria</taxon>
        <taxon>Sphingomonadales</taxon>
        <taxon>Sphingosinicellaceae</taxon>
        <taxon>Sandarakinorhabdus</taxon>
    </lineage>
</organism>
<protein>
    <submittedName>
        <fullName evidence="1">Acyl-CoA thioesterase</fullName>
    </submittedName>
</protein>
<comment type="caution">
    <text evidence="1">The sequence shown here is derived from an EMBL/GenBank/DDBJ whole genome shotgun (WGS) entry which is preliminary data.</text>
</comment>
<evidence type="ECO:0000313" key="2">
    <source>
        <dbReference type="Proteomes" id="UP000481327"/>
    </source>
</evidence>
<dbReference type="Gene3D" id="3.10.129.10">
    <property type="entry name" value="Hotdog Thioesterase"/>
    <property type="match status" value="1"/>
</dbReference>
<dbReference type="EMBL" id="WIOL01000006">
    <property type="protein sequence ID" value="MQT18305.1"/>
    <property type="molecule type" value="Genomic_DNA"/>
</dbReference>
<accession>A0A7C9KXX6</accession>
<evidence type="ECO:0000313" key="1">
    <source>
        <dbReference type="EMBL" id="MQT18305.1"/>
    </source>
</evidence>
<dbReference type="Pfam" id="PF13279">
    <property type="entry name" value="4HBT_2"/>
    <property type="match status" value="1"/>
</dbReference>
<dbReference type="RefSeq" id="WP_152578782.1">
    <property type="nucleotide sequence ID" value="NZ_JAATJI010000001.1"/>
</dbReference>
<gene>
    <name evidence="1" type="ORF">F3168_13690</name>
</gene>
<keyword evidence="2" id="KW-1185">Reference proteome</keyword>
<dbReference type="OrthoDB" id="9799036at2"/>